<dbReference type="Proteomes" id="UP000008810">
    <property type="component" value="Chromosome 2"/>
</dbReference>
<feature type="transmembrane region" description="Helical" evidence="1">
    <location>
        <begin position="32"/>
        <end position="49"/>
    </location>
</feature>
<proteinExistence type="predicted"/>
<dbReference type="EnsemblPlants" id="KQK03699">
    <property type="protein sequence ID" value="KQK03699"/>
    <property type="gene ID" value="BRADI_2g09366v3"/>
</dbReference>
<evidence type="ECO:0000313" key="3">
    <source>
        <dbReference type="EnsemblPlants" id="KQK03699"/>
    </source>
</evidence>
<keyword evidence="1" id="KW-1133">Transmembrane helix</keyword>
<reference evidence="2 3" key="1">
    <citation type="journal article" date="2010" name="Nature">
        <title>Genome sequencing and analysis of the model grass Brachypodium distachyon.</title>
        <authorList>
            <consortium name="International Brachypodium Initiative"/>
        </authorList>
    </citation>
    <scope>NUCLEOTIDE SEQUENCE [LARGE SCALE GENOMIC DNA]</scope>
    <source>
        <strain evidence="2 3">Bd21</strain>
    </source>
</reference>
<reference evidence="2" key="2">
    <citation type="submission" date="2017-06" db="EMBL/GenBank/DDBJ databases">
        <title>WGS assembly of Brachypodium distachyon.</title>
        <authorList>
            <consortium name="The International Brachypodium Initiative"/>
            <person name="Lucas S."/>
            <person name="Harmon-Smith M."/>
            <person name="Lail K."/>
            <person name="Tice H."/>
            <person name="Grimwood J."/>
            <person name="Bruce D."/>
            <person name="Barry K."/>
            <person name="Shu S."/>
            <person name="Lindquist E."/>
            <person name="Wang M."/>
            <person name="Pitluck S."/>
            <person name="Vogel J.P."/>
            <person name="Garvin D.F."/>
            <person name="Mockler T.C."/>
            <person name="Schmutz J."/>
            <person name="Rokhsar D."/>
            <person name="Bevan M.W."/>
        </authorList>
    </citation>
    <scope>NUCLEOTIDE SEQUENCE</scope>
    <source>
        <strain evidence="2">Bd21</strain>
    </source>
</reference>
<name>A0A0Q3ICT6_BRADI</name>
<dbReference type="AlphaFoldDB" id="A0A0Q3ICT6"/>
<accession>A0A0Q3ICT6</accession>
<keyword evidence="1" id="KW-0812">Transmembrane</keyword>
<protein>
    <submittedName>
        <fullName evidence="2 3">Uncharacterized protein</fullName>
    </submittedName>
</protein>
<evidence type="ECO:0000313" key="4">
    <source>
        <dbReference type="Proteomes" id="UP000008810"/>
    </source>
</evidence>
<dbReference type="InParanoid" id="A0A0Q3ICT6"/>
<dbReference type="Gramene" id="KQK03699">
    <property type="protein sequence ID" value="KQK03699"/>
    <property type="gene ID" value="BRADI_2g09366v3"/>
</dbReference>
<organism evidence="2">
    <name type="scientific">Brachypodium distachyon</name>
    <name type="common">Purple false brome</name>
    <name type="synonym">Trachynia distachya</name>
    <dbReference type="NCBI Taxonomy" id="15368"/>
    <lineage>
        <taxon>Eukaryota</taxon>
        <taxon>Viridiplantae</taxon>
        <taxon>Streptophyta</taxon>
        <taxon>Embryophyta</taxon>
        <taxon>Tracheophyta</taxon>
        <taxon>Spermatophyta</taxon>
        <taxon>Magnoliopsida</taxon>
        <taxon>Liliopsida</taxon>
        <taxon>Poales</taxon>
        <taxon>Poaceae</taxon>
        <taxon>BOP clade</taxon>
        <taxon>Pooideae</taxon>
        <taxon>Stipodae</taxon>
        <taxon>Brachypodieae</taxon>
        <taxon>Brachypodium</taxon>
    </lineage>
</organism>
<sequence>MDRFIHRRRKEIKEEKESMGKKLCLLSLDEDIVMALLVLAVVVAALVAGSQPRRRAYAVVYP</sequence>
<reference evidence="3" key="3">
    <citation type="submission" date="2018-08" db="UniProtKB">
        <authorList>
            <consortium name="EnsemblPlants"/>
        </authorList>
    </citation>
    <scope>IDENTIFICATION</scope>
    <source>
        <strain evidence="3">cv. Bd21</strain>
    </source>
</reference>
<gene>
    <name evidence="2" type="ORF">BRADI_2g09366v3</name>
</gene>
<keyword evidence="4" id="KW-1185">Reference proteome</keyword>
<dbReference type="EMBL" id="CM000881">
    <property type="protein sequence ID" value="KQK03699.1"/>
    <property type="molecule type" value="Genomic_DNA"/>
</dbReference>
<evidence type="ECO:0000313" key="2">
    <source>
        <dbReference type="EMBL" id="KQK03699.1"/>
    </source>
</evidence>
<keyword evidence="1" id="KW-0472">Membrane</keyword>
<evidence type="ECO:0000256" key="1">
    <source>
        <dbReference type="SAM" id="Phobius"/>
    </source>
</evidence>